<proteinExistence type="predicted"/>
<dbReference type="AlphaFoldDB" id="A0A1W2TW39"/>
<dbReference type="Proteomes" id="UP000054516">
    <property type="component" value="Unassembled WGS sequence"/>
</dbReference>
<evidence type="ECO:0000313" key="1">
    <source>
        <dbReference type="EMBL" id="GAP92885.1"/>
    </source>
</evidence>
<reference evidence="1" key="1">
    <citation type="submission" date="2016-03" db="EMBL/GenBank/DDBJ databases">
        <title>Draft genome sequence of Rosellinia necatrix.</title>
        <authorList>
            <person name="Kanematsu S."/>
        </authorList>
    </citation>
    <scope>NUCLEOTIDE SEQUENCE [LARGE SCALE GENOMIC DNA]</scope>
    <source>
        <strain evidence="1">W97</strain>
    </source>
</reference>
<protein>
    <submittedName>
        <fullName evidence="1">Uncharacterized protein</fullName>
    </submittedName>
</protein>
<gene>
    <name evidence="1" type="ORF">SAMD00023353_9700150</name>
</gene>
<dbReference type="OrthoDB" id="2245989at2759"/>
<dbReference type="Pfam" id="PF11905">
    <property type="entry name" value="DUF3425"/>
    <property type="match status" value="1"/>
</dbReference>
<accession>A0A1W2TW39</accession>
<dbReference type="PANTHER" id="PTHR38116">
    <property type="entry name" value="CHROMOSOME 7, WHOLE GENOME SHOTGUN SEQUENCE"/>
    <property type="match status" value="1"/>
</dbReference>
<sequence>MVTHTHATTALAAPRPLPRVHVLRMVDAIDIPDPQSEGNQSIIRACEAFVYMMCTASAPSDTLLPSLAQFNFSRALMADAIILGLTSSHLDDEAISPFHVVGSWAPSVNLSADSLPPGLQPTDLQRTTVHHPWFDLFPLLQVRGNLLRQGVDSALISSGRLTGGVHKGARSLFSALSHKFDKDQNHLPKLLFTVEIQQ</sequence>
<evidence type="ECO:0000313" key="2">
    <source>
        <dbReference type="Proteomes" id="UP000054516"/>
    </source>
</evidence>
<name>A0A1W2TW39_ROSNE</name>
<dbReference type="InterPro" id="IPR021833">
    <property type="entry name" value="DUF3425"/>
</dbReference>
<dbReference type="EMBL" id="DF977542">
    <property type="protein sequence ID" value="GAP92885.1"/>
    <property type="molecule type" value="Genomic_DNA"/>
</dbReference>
<dbReference type="PANTHER" id="PTHR38116:SF1">
    <property type="entry name" value="BZIP DOMAIN-CONTAINING PROTEIN"/>
    <property type="match status" value="1"/>
</dbReference>
<keyword evidence="2" id="KW-1185">Reference proteome</keyword>
<organism evidence="1">
    <name type="scientific">Rosellinia necatrix</name>
    <name type="common">White root-rot fungus</name>
    <dbReference type="NCBI Taxonomy" id="77044"/>
    <lineage>
        <taxon>Eukaryota</taxon>
        <taxon>Fungi</taxon>
        <taxon>Dikarya</taxon>
        <taxon>Ascomycota</taxon>
        <taxon>Pezizomycotina</taxon>
        <taxon>Sordariomycetes</taxon>
        <taxon>Xylariomycetidae</taxon>
        <taxon>Xylariales</taxon>
        <taxon>Xylariaceae</taxon>
        <taxon>Rosellinia</taxon>
    </lineage>
</organism>